<organism evidence="1">
    <name type="scientific">bioreactor metagenome</name>
    <dbReference type="NCBI Taxonomy" id="1076179"/>
    <lineage>
        <taxon>unclassified sequences</taxon>
        <taxon>metagenomes</taxon>
        <taxon>ecological metagenomes</taxon>
    </lineage>
</organism>
<reference evidence="1" key="1">
    <citation type="submission" date="2019-08" db="EMBL/GenBank/DDBJ databases">
        <authorList>
            <person name="Kucharzyk K."/>
            <person name="Murdoch R.W."/>
            <person name="Higgins S."/>
            <person name="Loffler F."/>
        </authorList>
    </citation>
    <scope>NUCLEOTIDE SEQUENCE</scope>
</reference>
<dbReference type="EMBL" id="VSSQ01044578">
    <property type="protein sequence ID" value="MPM98406.1"/>
    <property type="molecule type" value="Genomic_DNA"/>
</dbReference>
<evidence type="ECO:0000313" key="1">
    <source>
        <dbReference type="EMBL" id="MPM98406.1"/>
    </source>
</evidence>
<name>A0A645E9W2_9ZZZZ</name>
<comment type="caution">
    <text evidence="1">The sequence shown here is derived from an EMBL/GenBank/DDBJ whole genome shotgun (WGS) entry which is preliminary data.</text>
</comment>
<gene>
    <name evidence="1" type="ORF">SDC9_145592</name>
</gene>
<sequence>MCNNKGLLLWLLKFYLEWRTFHETRFSSALRAAGFRAPADRLRRVVPLGCCRACGVPRADICHARARPAFGLRQLLHHV</sequence>
<dbReference type="AlphaFoldDB" id="A0A645E9W2"/>
<accession>A0A645E9W2</accession>
<protein>
    <submittedName>
        <fullName evidence="1">Uncharacterized protein</fullName>
    </submittedName>
</protein>
<proteinExistence type="predicted"/>